<dbReference type="AlphaFoldDB" id="F2IFD7"/>
<feature type="region of interest" description="Disordered" evidence="1">
    <location>
        <begin position="24"/>
        <end position="61"/>
    </location>
</feature>
<evidence type="ECO:0008006" key="5">
    <source>
        <dbReference type="Google" id="ProtNLM"/>
    </source>
</evidence>
<feature type="compositionally biased region" description="Basic and acidic residues" evidence="1">
    <location>
        <begin position="34"/>
        <end position="50"/>
    </location>
</feature>
<reference evidence="3 4" key="1">
    <citation type="journal article" date="2011" name="Stand. Genomic Sci.">
        <title>Complete genome sequence of the gliding freshwater bacterium Fluviicola taffensis type strain (RW262).</title>
        <authorList>
            <person name="Woyke T."/>
            <person name="Chertkov O."/>
            <person name="Lapidus A."/>
            <person name="Nolan M."/>
            <person name="Lucas S."/>
            <person name="Del Rio T.G."/>
            <person name="Tice H."/>
            <person name="Cheng J.F."/>
            <person name="Tapia R."/>
            <person name="Han C."/>
            <person name="Goodwin L."/>
            <person name="Pitluck S."/>
            <person name="Liolios K."/>
            <person name="Pagani I."/>
            <person name="Ivanova N."/>
            <person name="Huntemann M."/>
            <person name="Mavromatis K."/>
            <person name="Mikhailova N."/>
            <person name="Pati A."/>
            <person name="Chen A."/>
            <person name="Palaniappan K."/>
            <person name="Land M."/>
            <person name="Hauser L."/>
            <person name="Brambilla E.M."/>
            <person name="Rohde M."/>
            <person name="Mwirichia R."/>
            <person name="Sikorski J."/>
            <person name="Tindall B.J."/>
            <person name="Goker M."/>
            <person name="Bristow J."/>
            <person name="Eisen J.A."/>
            <person name="Markowitz V."/>
            <person name="Hugenholtz P."/>
            <person name="Klenk H.P."/>
            <person name="Kyrpides N.C."/>
        </authorList>
    </citation>
    <scope>NUCLEOTIDE SEQUENCE [LARGE SCALE GENOMIC DNA]</scope>
    <source>
        <strain evidence="4">DSM 16823 / RW262 / RW262</strain>
    </source>
</reference>
<dbReference type="EMBL" id="CP002542">
    <property type="protein sequence ID" value="AEA44622.1"/>
    <property type="molecule type" value="Genomic_DNA"/>
</dbReference>
<evidence type="ECO:0000256" key="2">
    <source>
        <dbReference type="SAM" id="SignalP"/>
    </source>
</evidence>
<evidence type="ECO:0000313" key="3">
    <source>
        <dbReference type="EMBL" id="AEA44622.1"/>
    </source>
</evidence>
<feature type="signal peptide" evidence="2">
    <location>
        <begin position="1"/>
        <end position="18"/>
    </location>
</feature>
<reference evidence="4" key="2">
    <citation type="submission" date="2011-02" db="EMBL/GenBank/DDBJ databases">
        <title>The complete genome of Fluviicola taffensis DSM 16823.</title>
        <authorList>
            <consortium name="US DOE Joint Genome Institute (JGI-PGF)"/>
            <person name="Lucas S."/>
            <person name="Copeland A."/>
            <person name="Lapidus A."/>
            <person name="Bruce D."/>
            <person name="Goodwin L."/>
            <person name="Pitluck S."/>
            <person name="Kyrpides N."/>
            <person name="Mavromatis K."/>
            <person name="Ivanova N."/>
            <person name="Mikhailova N."/>
            <person name="Pagani I."/>
            <person name="Chertkov O."/>
            <person name="Detter J.C."/>
            <person name="Han C."/>
            <person name="Tapia R."/>
            <person name="Land M."/>
            <person name="Hauser L."/>
            <person name="Markowitz V."/>
            <person name="Cheng J.-F."/>
            <person name="Hugenholtz P."/>
            <person name="Woyke T."/>
            <person name="Wu D."/>
            <person name="Tindall B."/>
            <person name="Pomrenke H.G."/>
            <person name="Brambilla E."/>
            <person name="Klenk H.-P."/>
            <person name="Eisen J.A."/>
        </authorList>
    </citation>
    <scope>NUCLEOTIDE SEQUENCE [LARGE SCALE GENOMIC DNA]</scope>
    <source>
        <strain evidence="4">DSM 16823 / RW262 / RW262</strain>
    </source>
</reference>
<organism evidence="3 4">
    <name type="scientific">Fluviicola taffensis (strain DSM 16823 / NCIMB 13979 / RW262)</name>
    <dbReference type="NCBI Taxonomy" id="755732"/>
    <lineage>
        <taxon>Bacteria</taxon>
        <taxon>Pseudomonadati</taxon>
        <taxon>Bacteroidota</taxon>
        <taxon>Flavobacteriia</taxon>
        <taxon>Flavobacteriales</taxon>
        <taxon>Crocinitomicaceae</taxon>
        <taxon>Fluviicola</taxon>
    </lineage>
</organism>
<dbReference type="HOGENOM" id="CLU_2915791_0_0_10"/>
<keyword evidence="2" id="KW-0732">Signal</keyword>
<dbReference type="Proteomes" id="UP000007463">
    <property type="component" value="Chromosome"/>
</dbReference>
<gene>
    <name evidence="3" type="ordered locus">Fluta_2640</name>
</gene>
<sequence precursor="true">MKLSPSLLQAISFGIAMSAVSSSCQKNDVNSGMTKKEKKENARKEKENPHSYKNCPACGMG</sequence>
<dbReference type="RefSeq" id="WP_013687392.1">
    <property type="nucleotide sequence ID" value="NC_015321.1"/>
</dbReference>
<dbReference type="OrthoDB" id="1495996at2"/>
<name>F2IFD7_FLUTR</name>
<dbReference type="STRING" id="755732.Fluta_2640"/>
<keyword evidence="4" id="KW-1185">Reference proteome</keyword>
<dbReference type="KEGG" id="fte:Fluta_2640"/>
<accession>F2IFD7</accession>
<evidence type="ECO:0000256" key="1">
    <source>
        <dbReference type="SAM" id="MobiDB-lite"/>
    </source>
</evidence>
<dbReference type="PROSITE" id="PS51257">
    <property type="entry name" value="PROKAR_LIPOPROTEIN"/>
    <property type="match status" value="1"/>
</dbReference>
<feature type="compositionally biased region" description="Polar residues" evidence="1">
    <location>
        <begin position="24"/>
        <end position="33"/>
    </location>
</feature>
<evidence type="ECO:0000313" key="4">
    <source>
        <dbReference type="Proteomes" id="UP000007463"/>
    </source>
</evidence>
<feature type="chain" id="PRO_5003283665" description="Lipoprotein" evidence="2">
    <location>
        <begin position="19"/>
        <end position="61"/>
    </location>
</feature>
<proteinExistence type="predicted"/>
<protein>
    <recommendedName>
        <fullName evidence="5">Lipoprotein</fullName>
    </recommendedName>
</protein>